<dbReference type="InterPro" id="IPR002401">
    <property type="entry name" value="Cyt_P450_E_grp-I"/>
</dbReference>
<evidence type="ECO:0000256" key="9">
    <source>
        <dbReference type="PIRSR" id="PIRSR602401-1"/>
    </source>
</evidence>
<evidence type="ECO:0000256" key="3">
    <source>
        <dbReference type="ARBA" id="ARBA00010617"/>
    </source>
</evidence>
<accession>A0AAW0FB02</accession>
<comment type="cofactor">
    <cofactor evidence="1 9">
        <name>heme</name>
        <dbReference type="ChEBI" id="CHEBI:30413"/>
    </cofactor>
</comment>
<keyword evidence="7 9" id="KW-0408">Iron</keyword>
<gene>
    <name evidence="11" type="ORF">QCA50_020060</name>
</gene>
<dbReference type="InterPro" id="IPR017972">
    <property type="entry name" value="Cyt_P450_CS"/>
</dbReference>
<evidence type="ECO:0000256" key="10">
    <source>
        <dbReference type="RuleBase" id="RU000461"/>
    </source>
</evidence>
<dbReference type="SUPFAM" id="SSF48264">
    <property type="entry name" value="Cytochrome P450"/>
    <property type="match status" value="1"/>
</dbReference>
<dbReference type="InterPro" id="IPR001128">
    <property type="entry name" value="Cyt_P450"/>
</dbReference>
<dbReference type="GO" id="GO:0020037">
    <property type="term" value="F:heme binding"/>
    <property type="evidence" value="ECO:0007669"/>
    <property type="project" value="InterPro"/>
</dbReference>
<dbReference type="PRINTS" id="PR00385">
    <property type="entry name" value="P450"/>
</dbReference>
<evidence type="ECO:0000256" key="2">
    <source>
        <dbReference type="ARBA" id="ARBA00005179"/>
    </source>
</evidence>
<keyword evidence="6 10" id="KW-0560">Oxidoreductase</keyword>
<keyword evidence="5 9" id="KW-0479">Metal-binding</keyword>
<dbReference type="GO" id="GO:0004497">
    <property type="term" value="F:monooxygenase activity"/>
    <property type="evidence" value="ECO:0007669"/>
    <property type="project" value="UniProtKB-KW"/>
</dbReference>
<dbReference type="Gene3D" id="1.10.630.10">
    <property type="entry name" value="Cytochrome P450"/>
    <property type="match status" value="1"/>
</dbReference>
<comment type="similarity">
    <text evidence="3 10">Belongs to the cytochrome P450 family.</text>
</comment>
<dbReference type="Proteomes" id="UP001385951">
    <property type="component" value="Unassembled WGS sequence"/>
</dbReference>
<dbReference type="AlphaFoldDB" id="A0AAW0FB02"/>
<dbReference type="PROSITE" id="PS00086">
    <property type="entry name" value="CYTOCHROME_P450"/>
    <property type="match status" value="1"/>
</dbReference>
<protein>
    <recommendedName>
        <fullName evidence="13">Cytochrome P450</fullName>
    </recommendedName>
</protein>
<organism evidence="11 12">
    <name type="scientific">Cerrena zonata</name>
    <dbReference type="NCBI Taxonomy" id="2478898"/>
    <lineage>
        <taxon>Eukaryota</taxon>
        <taxon>Fungi</taxon>
        <taxon>Dikarya</taxon>
        <taxon>Basidiomycota</taxon>
        <taxon>Agaricomycotina</taxon>
        <taxon>Agaricomycetes</taxon>
        <taxon>Polyporales</taxon>
        <taxon>Cerrenaceae</taxon>
        <taxon>Cerrena</taxon>
    </lineage>
</organism>
<dbReference type="Pfam" id="PF00067">
    <property type="entry name" value="p450"/>
    <property type="match status" value="1"/>
</dbReference>
<evidence type="ECO:0008006" key="13">
    <source>
        <dbReference type="Google" id="ProtNLM"/>
    </source>
</evidence>
<proteinExistence type="inferred from homology"/>
<keyword evidence="8 10" id="KW-0503">Monooxygenase</keyword>
<evidence type="ECO:0000313" key="12">
    <source>
        <dbReference type="Proteomes" id="UP001385951"/>
    </source>
</evidence>
<keyword evidence="4 9" id="KW-0349">Heme</keyword>
<evidence type="ECO:0000256" key="8">
    <source>
        <dbReference type="ARBA" id="ARBA00023033"/>
    </source>
</evidence>
<dbReference type="PANTHER" id="PTHR24305">
    <property type="entry name" value="CYTOCHROME P450"/>
    <property type="match status" value="1"/>
</dbReference>
<comment type="pathway">
    <text evidence="2">Secondary metabolite biosynthesis.</text>
</comment>
<dbReference type="GO" id="GO:0005506">
    <property type="term" value="F:iron ion binding"/>
    <property type="evidence" value="ECO:0007669"/>
    <property type="project" value="InterPro"/>
</dbReference>
<feature type="binding site" description="axial binding residue" evidence="9">
    <location>
        <position position="499"/>
    </location>
    <ligand>
        <name>heme</name>
        <dbReference type="ChEBI" id="CHEBI:30413"/>
    </ligand>
    <ligandPart>
        <name>Fe</name>
        <dbReference type="ChEBI" id="CHEBI:18248"/>
    </ligandPart>
</feature>
<evidence type="ECO:0000256" key="6">
    <source>
        <dbReference type="ARBA" id="ARBA00023002"/>
    </source>
</evidence>
<dbReference type="CDD" id="cd11069">
    <property type="entry name" value="CYP_FUM15-like"/>
    <property type="match status" value="1"/>
</dbReference>
<dbReference type="PANTHER" id="PTHR24305:SF166">
    <property type="entry name" value="CYTOCHROME P450 12A4, MITOCHONDRIAL-RELATED"/>
    <property type="match status" value="1"/>
</dbReference>
<dbReference type="EMBL" id="JASBNA010000099">
    <property type="protein sequence ID" value="KAK7676942.1"/>
    <property type="molecule type" value="Genomic_DNA"/>
</dbReference>
<dbReference type="GO" id="GO:0016705">
    <property type="term" value="F:oxidoreductase activity, acting on paired donors, with incorporation or reduction of molecular oxygen"/>
    <property type="evidence" value="ECO:0007669"/>
    <property type="project" value="InterPro"/>
</dbReference>
<evidence type="ECO:0000313" key="11">
    <source>
        <dbReference type="EMBL" id="KAK7676942.1"/>
    </source>
</evidence>
<evidence type="ECO:0000256" key="4">
    <source>
        <dbReference type="ARBA" id="ARBA00022617"/>
    </source>
</evidence>
<reference evidence="11 12" key="1">
    <citation type="submission" date="2022-09" db="EMBL/GenBank/DDBJ databases">
        <authorList>
            <person name="Palmer J.M."/>
        </authorList>
    </citation>
    <scope>NUCLEOTIDE SEQUENCE [LARGE SCALE GENOMIC DNA]</scope>
    <source>
        <strain evidence="11 12">DSM 7382</strain>
    </source>
</reference>
<dbReference type="InterPro" id="IPR036396">
    <property type="entry name" value="Cyt_P450_sf"/>
</dbReference>
<sequence>MSLLQTFATLVLAWAVWQVFRAFIAKSALDNILDQNRLLGGEVTPLFVLRRLPLTVCLGNLDQLFDRHGWKFQDDLGERYGPVVKLQSLLGRKALFVFDPLALQNIIIKDQYIYEPPEWATTSFALVFGPGVLATYGERHRRQRKMLNPVFSIKHMRYMTPIFYRVAYNLQEGIKNHINDAPKDIDLLHWVHRTALELVGQGGLGYSFDSLKEDVPYTAYARAMKDLIASLFHLTPYRLWTPYFKKLGPKWFRRWLLDRVPIQGIQRLKEMTDVVYENTRRVFFEKKAALEAGDAAVKEQVANGKDIMSILLRENMKASDEDKLSEEELLGQMSLLVFAATDTTTSALAQTFQLLAQHRDVQEKVRAEIKEAKLKARGDIPHDELMALPYLDSICRETLRMYPPVTFMTRETRKDVLMPLSQPIRGVNGQLMSEIPVPKATTILVGVRASNMNASIWGEDVKEWKPERWLDKLPESVTDAHLPGVYSNLMTFNGGGRSCVGFKFSQLEMKVVMAVLLESFDFSMPDNGKDVVWNLAGVRYPTVGRESKFAEFPMKVTPIDT</sequence>
<evidence type="ECO:0000256" key="5">
    <source>
        <dbReference type="ARBA" id="ARBA00022723"/>
    </source>
</evidence>
<keyword evidence="12" id="KW-1185">Reference proteome</keyword>
<dbReference type="PRINTS" id="PR00463">
    <property type="entry name" value="EP450I"/>
</dbReference>
<comment type="caution">
    <text evidence="11">The sequence shown here is derived from an EMBL/GenBank/DDBJ whole genome shotgun (WGS) entry which is preliminary data.</text>
</comment>
<evidence type="ECO:0000256" key="7">
    <source>
        <dbReference type="ARBA" id="ARBA00023004"/>
    </source>
</evidence>
<dbReference type="InterPro" id="IPR050121">
    <property type="entry name" value="Cytochrome_P450_monoxygenase"/>
</dbReference>
<evidence type="ECO:0000256" key="1">
    <source>
        <dbReference type="ARBA" id="ARBA00001971"/>
    </source>
</evidence>
<name>A0AAW0FB02_9APHY</name>